<dbReference type="PANTHER" id="PTHR46268">
    <property type="entry name" value="STRESS RESPONSE PROTEIN NHAX"/>
    <property type="match status" value="1"/>
</dbReference>
<comment type="similarity">
    <text evidence="1">Belongs to the universal stress protein A family.</text>
</comment>
<protein>
    <submittedName>
        <fullName evidence="3">Universal stress protein</fullName>
    </submittedName>
</protein>
<keyword evidence="4" id="KW-1185">Reference proteome</keyword>
<dbReference type="Proteomes" id="UP001165124">
    <property type="component" value="Unassembled WGS sequence"/>
</dbReference>
<dbReference type="RefSeq" id="WP_067918096.1">
    <property type="nucleotide sequence ID" value="NZ_BSRZ01000031.1"/>
</dbReference>
<dbReference type="PANTHER" id="PTHR46268:SF6">
    <property type="entry name" value="UNIVERSAL STRESS PROTEIN UP12"/>
    <property type="match status" value="1"/>
</dbReference>
<dbReference type="AlphaFoldDB" id="A0A9W6UXS2"/>
<dbReference type="PRINTS" id="PR01438">
    <property type="entry name" value="UNVRSLSTRESS"/>
</dbReference>
<evidence type="ECO:0000313" key="3">
    <source>
        <dbReference type="EMBL" id="GLW67654.1"/>
    </source>
</evidence>
<evidence type="ECO:0000256" key="1">
    <source>
        <dbReference type="ARBA" id="ARBA00008791"/>
    </source>
</evidence>
<dbReference type="EMBL" id="BSRZ01000031">
    <property type="protein sequence ID" value="GLW67654.1"/>
    <property type="molecule type" value="Genomic_DNA"/>
</dbReference>
<dbReference type="CDD" id="cd00293">
    <property type="entry name" value="USP-like"/>
    <property type="match status" value="1"/>
</dbReference>
<organism evidence="3 4">
    <name type="scientific">Actinomadura rubrobrunea</name>
    <dbReference type="NCBI Taxonomy" id="115335"/>
    <lineage>
        <taxon>Bacteria</taxon>
        <taxon>Bacillati</taxon>
        <taxon>Actinomycetota</taxon>
        <taxon>Actinomycetes</taxon>
        <taxon>Streptosporangiales</taxon>
        <taxon>Thermomonosporaceae</taxon>
        <taxon>Actinomadura</taxon>
    </lineage>
</organism>
<dbReference type="SUPFAM" id="SSF52402">
    <property type="entry name" value="Adenine nucleotide alpha hydrolases-like"/>
    <property type="match status" value="2"/>
</dbReference>
<dbReference type="InterPro" id="IPR006016">
    <property type="entry name" value="UspA"/>
</dbReference>
<evidence type="ECO:0000259" key="2">
    <source>
        <dbReference type="Pfam" id="PF00582"/>
    </source>
</evidence>
<reference evidence="3" key="1">
    <citation type="submission" date="2023-02" db="EMBL/GenBank/DDBJ databases">
        <title>Actinomadura rubrobrunea NBRC 14622.</title>
        <authorList>
            <person name="Ichikawa N."/>
            <person name="Sato H."/>
            <person name="Tonouchi N."/>
        </authorList>
    </citation>
    <scope>NUCLEOTIDE SEQUENCE</scope>
    <source>
        <strain evidence="3">NBRC 14622</strain>
    </source>
</reference>
<dbReference type="Gene3D" id="3.40.50.620">
    <property type="entry name" value="HUPs"/>
    <property type="match status" value="2"/>
</dbReference>
<evidence type="ECO:0000313" key="4">
    <source>
        <dbReference type="Proteomes" id="UP001165124"/>
    </source>
</evidence>
<dbReference type="InterPro" id="IPR014729">
    <property type="entry name" value="Rossmann-like_a/b/a_fold"/>
</dbReference>
<feature type="domain" description="UspA" evidence="2">
    <location>
        <begin position="149"/>
        <end position="274"/>
    </location>
</feature>
<gene>
    <name evidence="3" type="ORF">Arub01_58970</name>
</gene>
<accession>A0A9W6UXS2</accession>
<name>A0A9W6UXS2_9ACTN</name>
<feature type="domain" description="UspA" evidence="2">
    <location>
        <begin position="4"/>
        <end position="137"/>
    </location>
</feature>
<sequence length="283" mass="30195">MPARVVVGIDGSAHAWKALDWAAAYARAHRLPLLLMHASRALRSGPGLPESAREHLAAERTDMLNEARRYALKQFPEVEIGVRLSEDDPGSALVAESEQAALVVVGSRGQGGFEGLLFGSVGLHVAGHARCPVLVVPRTAPYPADAPDAIVVGIEGRHPEEHVIGWAFEHAALTGARLIALHAVGGEFGSPYQRLVEDMELAEALAGWTRQYPDVRVVPRVADATAPRALVTESRHAGLVVMGAHQRRGRIGLALGRVNHAVLLHAACPVVLVPRDADPEDEP</sequence>
<comment type="caution">
    <text evidence="3">The sequence shown here is derived from an EMBL/GenBank/DDBJ whole genome shotgun (WGS) entry which is preliminary data.</text>
</comment>
<proteinExistence type="inferred from homology"/>
<dbReference type="InterPro" id="IPR006015">
    <property type="entry name" value="Universal_stress_UspA"/>
</dbReference>
<dbReference type="Pfam" id="PF00582">
    <property type="entry name" value="Usp"/>
    <property type="match status" value="2"/>
</dbReference>